<evidence type="ECO:0000256" key="2">
    <source>
        <dbReference type="ARBA" id="ARBA00007727"/>
    </source>
</evidence>
<keyword evidence="4" id="KW-0735">Signal-anchor</keyword>
<evidence type="ECO:0000256" key="5">
    <source>
        <dbReference type="ARBA" id="ARBA00022989"/>
    </source>
</evidence>
<keyword evidence="6" id="KW-0472">Membrane</keyword>
<evidence type="ECO:0008006" key="11">
    <source>
        <dbReference type="Google" id="ProtNLM"/>
    </source>
</evidence>
<organism evidence="9 10">
    <name type="scientific">Linum trigynum</name>
    <dbReference type="NCBI Taxonomy" id="586398"/>
    <lineage>
        <taxon>Eukaryota</taxon>
        <taxon>Viridiplantae</taxon>
        <taxon>Streptophyta</taxon>
        <taxon>Embryophyta</taxon>
        <taxon>Tracheophyta</taxon>
        <taxon>Spermatophyta</taxon>
        <taxon>Magnoliopsida</taxon>
        <taxon>eudicotyledons</taxon>
        <taxon>Gunneridae</taxon>
        <taxon>Pentapetalae</taxon>
        <taxon>rosids</taxon>
        <taxon>fabids</taxon>
        <taxon>Malpighiales</taxon>
        <taxon>Linaceae</taxon>
        <taxon>Linum</taxon>
    </lineage>
</organism>
<evidence type="ECO:0000256" key="3">
    <source>
        <dbReference type="ARBA" id="ARBA00022692"/>
    </source>
</evidence>
<reference evidence="9 10" key="1">
    <citation type="submission" date="2024-04" db="EMBL/GenBank/DDBJ databases">
        <authorList>
            <person name="Fracassetti M."/>
        </authorList>
    </citation>
    <scope>NUCLEOTIDE SEQUENCE [LARGE SCALE GENOMIC DNA]</scope>
</reference>
<accession>A0AAV2FIR9</accession>
<proteinExistence type="inferred from homology"/>
<evidence type="ECO:0000313" key="9">
    <source>
        <dbReference type="EMBL" id="CAL1397355.1"/>
    </source>
</evidence>
<dbReference type="GO" id="GO:0005794">
    <property type="term" value="C:Golgi apparatus"/>
    <property type="evidence" value="ECO:0007669"/>
    <property type="project" value="TreeGrafter"/>
</dbReference>
<evidence type="ECO:0000256" key="1">
    <source>
        <dbReference type="ARBA" id="ARBA00004167"/>
    </source>
</evidence>
<feature type="domain" description="Trichome birefringence-like C-terminal" evidence="7">
    <location>
        <begin position="151"/>
        <end position="436"/>
    </location>
</feature>
<dbReference type="GO" id="GO:0016020">
    <property type="term" value="C:membrane"/>
    <property type="evidence" value="ECO:0007669"/>
    <property type="project" value="UniProtKB-SubCell"/>
</dbReference>
<feature type="domain" description="Trichome birefringence-like N-terminal" evidence="8">
    <location>
        <begin position="97"/>
        <end position="150"/>
    </location>
</feature>
<evidence type="ECO:0000313" key="10">
    <source>
        <dbReference type="Proteomes" id="UP001497516"/>
    </source>
</evidence>
<evidence type="ECO:0000256" key="6">
    <source>
        <dbReference type="ARBA" id="ARBA00023136"/>
    </source>
</evidence>
<comment type="subcellular location">
    <subcellularLocation>
        <location evidence="1">Membrane</location>
        <topology evidence="1">Single-pass membrane protein</topology>
    </subcellularLocation>
</comment>
<dbReference type="EMBL" id="OZ034819">
    <property type="protein sequence ID" value="CAL1397355.1"/>
    <property type="molecule type" value="Genomic_DNA"/>
</dbReference>
<dbReference type="InterPro" id="IPR026057">
    <property type="entry name" value="TBL_C"/>
</dbReference>
<dbReference type="Pfam" id="PF13839">
    <property type="entry name" value="PC-Esterase"/>
    <property type="match status" value="1"/>
</dbReference>
<dbReference type="Pfam" id="PF14416">
    <property type="entry name" value="PMR5N"/>
    <property type="match status" value="1"/>
</dbReference>
<sequence length="446" mass="50143">MESAKKLSAISPRTHLLFALIPPFVFLIAFLCLSPAFTTTSTNNFASRLLSSPFISSLIPPSESHRMKLPTAAAAIETVRWKSTNEEELGSSSSSSSCDIFDGNWVPDEDSDPLYSPGSCPFLDNSFNCFKNGRPDSGYLKFRWKPYGCEIPRFNGRKMLELLRGKRLVFVGDSLNRNMWQALVCTLRESAKNKTGIFEVFGRREFRTQGFYSVRFPEANCSLDFVKSPFLVQEWKSPVSGSHHRETLRLDMIQGSFSDYRDADIIVFNTGHWWTHRKTNRGKNYYQEGSHVYSKLRVTEAYKKALATWSQWVDSNIDGNRTKVFFRGYSASHFGTAQRCDDGSAAGPVTNEAELGAGDYPWWMMKAVESVIGEMKTPVFYLNVTKMTSYRRDGHPSIYHERRAAAASGGGGAEFQDCSHWCLPGVPDAWNQLLYAALLLDGGGGR</sequence>
<keyword evidence="5" id="KW-1133">Transmembrane helix</keyword>
<gene>
    <name evidence="9" type="ORF">LTRI10_LOCUS37661</name>
</gene>
<protein>
    <recommendedName>
        <fullName evidence="11">Trichome birefringence-like N-terminal domain-containing protein</fullName>
    </recommendedName>
</protein>
<dbReference type="InterPro" id="IPR029962">
    <property type="entry name" value="TBL"/>
</dbReference>
<dbReference type="GO" id="GO:0016413">
    <property type="term" value="F:O-acetyltransferase activity"/>
    <property type="evidence" value="ECO:0007669"/>
    <property type="project" value="InterPro"/>
</dbReference>
<comment type="similarity">
    <text evidence="2">Belongs to the PC-esterase family. TBL subfamily.</text>
</comment>
<dbReference type="AlphaFoldDB" id="A0AAV2FIR9"/>
<evidence type="ECO:0000256" key="4">
    <source>
        <dbReference type="ARBA" id="ARBA00022968"/>
    </source>
</evidence>
<dbReference type="PANTHER" id="PTHR32285">
    <property type="entry name" value="PROTEIN TRICHOME BIREFRINGENCE-LIKE 9-RELATED"/>
    <property type="match status" value="1"/>
</dbReference>
<evidence type="ECO:0000259" key="7">
    <source>
        <dbReference type="Pfam" id="PF13839"/>
    </source>
</evidence>
<keyword evidence="3" id="KW-0812">Transmembrane</keyword>
<dbReference type="InterPro" id="IPR025846">
    <property type="entry name" value="TBL_N"/>
</dbReference>
<evidence type="ECO:0000259" key="8">
    <source>
        <dbReference type="Pfam" id="PF14416"/>
    </source>
</evidence>
<name>A0AAV2FIR9_9ROSI</name>
<keyword evidence="10" id="KW-1185">Reference proteome</keyword>
<dbReference type="Proteomes" id="UP001497516">
    <property type="component" value="Chromosome 6"/>
</dbReference>
<dbReference type="PANTHER" id="PTHR32285:SF241">
    <property type="entry name" value="PROTEIN TRICHOME BIREFRINGENCE-LIKE 4"/>
    <property type="match status" value="1"/>
</dbReference>